<evidence type="ECO:0000313" key="1">
    <source>
        <dbReference type="EMBL" id="KNC34385.1"/>
    </source>
</evidence>
<dbReference type="Proteomes" id="UP000037069">
    <property type="component" value="Unassembled WGS sequence"/>
</dbReference>
<accession>A0A0L0CPW1</accession>
<reference evidence="1 2" key="1">
    <citation type="journal article" date="2015" name="Nat. Commun.">
        <title>Lucilia cuprina genome unlocks parasitic fly biology to underpin future interventions.</title>
        <authorList>
            <person name="Anstead C.A."/>
            <person name="Korhonen P.K."/>
            <person name="Young N.D."/>
            <person name="Hall R.S."/>
            <person name="Jex A.R."/>
            <person name="Murali S.C."/>
            <person name="Hughes D.S."/>
            <person name="Lee S.F."/>
            <person name="Perry T."/>
            <person name="Stroehlein A.J."/>
            <person name="Ansell B.R."/>
            <person name="Breugelmans B."/>
            <person name="Hofmann A."/>
            <person name="Qu J."/>
            <person name="Dugan S."/>
            <person name="Lee S.L."/>
            <person name="Chao H."/>
            <person name="Dinh H."/>
            <person name="Han Y."/>
            <person name="Doddapaneni H.V."/>
            <person name="Worley K.C."/>
            <person name="Muzny D.M."/>
            <person name="Ioannidis P."/>
            <person name="Waterhouse R.M."/>
            <person name="Zdobnov E.M."/>
            <person name="James P.J."/>
            <person name="Bagnall N.H."/>
            <person name="Kotze A.C."/>
            <person name="Gibbs R.A."/>
            <person name="Richards S."/>
            <person name="Batterham P."/>
            <person name="Gasser R.B."/>
        </authorList>
    </citation>
    <scope>NUCLEOTIDE SEQUENCE [LARGE SCALE GENOMIC DNA]</scope>
    <source>
        <strain evidence="1 2">LS</strain>
        <tissue evidence="1">Full body</tissue>
    </source>
</reference>
<comment type="caution">
    <text evidence="1">The sequence shown here is derived from an EMBL/GenBank/DDBJ whole genome shotgun (WGS) entry which is preliminary data.</text>
</comment>
<proteinExistence type="predicted"/>
<dbReference type="AlphaFoldDB" id="A0A0L0CPW1"/>
<gene>
    <name evidence="1" type="ORF">FF38_10864</name>
</gene>
<organism evidence="1 2">
    <name type="scientific">Lucilia cuprina</name>
    <name type="common">Green bottle fly</name>
    <name type="synonym">Australian sheep blowfly</name>
    <dbReference type="NCBI Taxonomy" id="7375"/>
    <lineage>
        <taxon>Eukaryota</taxon>
        <taxon>Metazoa</taxon>
        <taxon>Ecdysozoa</taxon>
        <taxon>Arthropoda</taxon>
        <taxon>Hexapoda</taxon>
        <taxon>Insecta</taxon>
        <taxon>Pterygota</taxon>
        <taxon>Neoptera</taxon>
        <taxon>Endopterygota</taxon>
        <taxon>Diptera</taxon>
        <taxon>Brachycera</taxon>
        <taxon>Muscomorpha</taxon>
        <taxon>Oestroidea</taxon>
        <taxon>Calliphoridae</taxon>
        <taxon>Luciliinae</taxon>
        <taxon>Lucilia</taxon>
    </lineage>
</organism>
<sequence>MATDVAPRTVSRYLPDTTTDTYAITLNPIDLRSIRSGFNARFHRSGDRTPPCGVPRFATFVTFAAPISEIMIR</sequence>
<dbReference type="EMBL" id="JRES01000078">
    <property type="protein sequence ID" value="KNC34385.1"/>
    <property type="molecule type" value="Genomic_DNA"/>
</dbReference>
<name>A0A0L0CPW1_LUCCU</name>
<protein>
    <submittedName>
        <fullName evidence="1">Uncharacterized protein</fullName>
    </submittedName>
</protein>
<evidence type="ECO:0000313" key="2">
    <source>
        <dbReference type="Proteomes" id="UP000037069"/>
    </source>
</evidence>
<keyword evidence="2" id="KW-1185">Reference proteome</keyword>